<gene>
    <name evidence="1" type="ordered locus">AZOLI_p30189</name>
</gene>
<reference evidence="2" key="1">
    <citation type="journal article" date="2011" name="PLoS Genet.">
        <title>Azospirillum genomes reveal transition of bacteria from aquatic to terrestrial environments.</title>
        <authorList>
            <person name="Wisniewski-Dye F."/>
            <person name="Borziak K."/>
            <person name="Khalsa-Moyers G."/>
            <person name="Alexandre G."/>
            <person name="Sukharnikov L.O."/>
            <person name="Wuichet K."/>
            <person name="Hurst G.B."/>
            <person name="McDonald W.H."/>
            <person name="Robertson J.S."/>
            <person name="Barbe V."/>
            <person name="Calteau A."/>
            <person name="Rouy Z."/>
            <person name="Mangenot S."/>
            <person name="Prigent-Combaret C."/>
            <person name="Normand P."/>
            <person name="Boyer M."/>
            <person name="Siguier P."/>
            <person name="Dessaux Y."/>
            <person name="Elmerich C."/>
            <person name="Condemine G."/>
            <person name="Krishnen G."/>
            <person name="Kennedy I."/>
            <person name="Paterson A.H."/>
            <person name="Gonzalez V."/>
            <person name="Mavingui P."/>
            <person name="Zhulin I.B."/>
        </authorList>
    </citation>
    <scope>NUCLEOTIDE SEQUENCE [LARGE SCALE GENOMIC DNA]</scope>
    <source>
        <strain evidence="2">4B</strain>
    </source>
</reference>
<proteinExistence type="predicted"/>
<protein>
    <submittedName>
        <fullName evidence="1">Uncharacterized protein</fullName>
    </submittedName>
</protein>
<dbReference type="Proteomes" id="UP000005667">
    <property type="component" value="Plasmid AZO_p3"/>
</dbReference>
<sequence length="99" mass="10666">MSSTDDGHGASDSSNATIGCLILPSIIPLCEKKAVIGGNGNAQVDTVTIGASVRMTESHRWTIPVRYEYTRIRAFFFTGPRNDGPVVKRIGTDRATGKR</sequence>
<organism evidence="1 2">
    <name type="scientific">Azospirillum lipoferum (strain 4B)</name>
    <dbReference type="NCBI Taxonomy" id="862719"/>
    <lineage>
        <taxon>Bacteria</taxon>
        <taxon>Pseudomonadati</taxon>
        <taxon>Pseudomonadota</taxon>
        <taxon>Alphaproteobacteria</taxon>
        <taxon>Rhodospirillales</taxon>
        <taxon>Azospirillaceae</taxon>
        <taxon>Azospirillum</taxon>
    </lineage>
</organism>
<keyword evidence="2" id="KW-1185">Reference proteome</keyword>
<geneLocation type="plasmid" evidence="1 2">
    <name>AZO_p3</name>
</geneLocation>
<keyword evidence="1" id="KW-0614">Plasmid</keyword>
<dbReference type="KEGG" id="ali:AZOLI_p30189"/>
<dbReference type="OrthoDB" id="7307539at2"/>
<dbReference type="EMBL" id="FQ311871">
    <property type="protein sequence ID" value="CBS90035.1"/>
    <property type="molecule type" value="Genomic_DNA"/>
</dbReference>
<evidence type="ECO:0000313" key="1">
    <source>
        <dbReference type="EMBL" id="CBS90035.1"/>
    </source>
</evidence>
<dbReference type="HOGENOM" id="CLU_2314371_0_0_5"/>
<accession>G7ZF46</accession>
<name>G7ZF46_AZOL4</name>
<evidence type="ECO:0000313" key="2">
    <source>
        <dbReference type="Proteomes" id="UP000005667"/>
    </source>
</evidence>
<dbReference type="AlphaFoldDB" id="G7ZF46"/>